<dbReference type="CDD" id="cd01966">
    <property type="entry name" value="Nitrogenase_NifN_1"/>
    <property type="match status" value="1"/>
</dbReference>
<dbReference type="Gene3D" id="3.40.50.1980">
    <property type="entry name" value="Nitrogenase molybdenum iron protein domain"/>
    <property type="match status" value="3"/>
</dbReference>
<feature type="domain" description="Nitrogenase/oxidoreductase component 1" evidence="7">
    <location>
        <begin position="20"/>
        <end position="430"/>
    </location>
</feature>
<dbReference type="GO" id="GO:0016163">
    <property type="term" value="F:nitrogenase activity"/>
    <property type="evidence" value="ECO:0007669"/>
    <property type="project" value="InterPro"/>
</dbReference>
<comment type="caution">
    <text evidence="8">The sequence shown here is derived from an EMBL/GenBank/DDBJ whole genome shotgun (WGS) entry which is preliminary data.</text>
</comment>
<protein>
    <recommendedName>
        <fullName evidence="4">Nitrogenase iron-molybdenum cofactor biosynthesis protein NifN</fullName>
    </recommendedName>
</protein>
<sequence>MATVIRNQKPLATSPIKSGQPLGAILASLGLEHAMPLVHGAQGCSSFAKVFFIQHFREPVPIQSTAMDPTTTVMGSDDNIVTALTTLCGKHSPGMIVLISTGLSEAQGADLSRAIGQFRATETRFKSVALLTVNTPDFYGSLENGFSALVEQVITQWVPAEPQPRQRNKRVNILLSHSTTPGDIELIRACVEAFGLQPVILPDLSMSMDGHLAPGDFTPVSQGGTPLRSIEQMGQSMGTIVIGGSLSRAASLIQQRSRGDVLALPHLMTLAQVDKFISYLHQLAGRDVPDWITRQRGQLQDAMIDCHLWLQGRHIALAGESDVLSAWCDFAVSQGMVPGPVIAATNQPGLATLPVDQVKIGDLEDMALMLEASPVDLLVCNSHGAGLANHMKIPLIRAGFPIYDQTGTFRRMRQGYAGIRDTLFELANLMQERHHHTPVWRSPLKQQFAGPADKEQVHASC</sequence>
<evidence type="ECO:0000256" key="1">
    <source>
        <dbReference type="ARBA" id="ARBA00003171"/>
    </source>
</evidence>
<dbReference type="Proteomes" id="UP000078225">
    <property type="component" value="Unassembled WGS sequence"/>
</dbReference>
<dbReference type="Gene3D" id="6.10.250.1090">
    <property type="match status" value="1"/>
</dbReference>
<evidence type="ECO:0000313" key="8">
    <source>
        <dbReference type="EMBL" id="OAT74957.1"/>
    </source>
</evidence>
<dbReference type="InterPro" id="IPR000510">
    <property type="entry name" value="Nase/OxRdtase_comp1"/>
</dbReference>
<evidence type="ECO:0000259" key="7">
    <source>
        <dbReference type="Pfam" id="PF00148"/>
    </source>
</evidence>
<dbReference type="InterPro" id="IPR005975">
    <property type="entry name" value="Nase_Mo-Fe_CF"/>
</dbReference>
<evidence type="ECO:0000256" key="4">
    <source>
        <dbReference type="ARBA" id="ARBA00013282"/>
    </source>
</evidence>
<dbReference type="Pfam" id="PF00148">
    <property type="entry name" value="Oxidored_nitro"/>
    <property type="match status" value="1"/>
</dbReference>
<dbReference type="InterPro" id="IPR050152">
    <property type="entry name" value="ChlB/BchB/BchZ"/>
</dbReference>
<dbReference type="AlphaFoldDB" id="A0A1B7KY71"/>
<name>A0A1B7KY71_9ENTR</name>
<dbReference type="STRING" id="1691903.A9B99_17380"/>
<evidence type="ECO:0000256" key="3">
    <source>
        <dbReference type="ARBA" id="ARBA00011002"/>
    </source>
</evidence>
<gene>
    <name evidence="8" type="ORF">A9B99_17380</name>
</gene>
<dbReference type="OrthoDB" id="9800746at2"/>
<dbReference type="PANTHER" id="PTHR33712">
    <property type="entry name" value="LIGHT-INDEPENDENT PROTOCHLOROPHYLLIDE REDUCTASE SUBUNIT B"/>
    <property type="match status" value="1"/>
</dbReference>
<evidence type="ECO:0000256" key="5">
    <source>
        <dbReference type="ARBA" id="ARBA00023231"/>
    </source>
</evidence>
<reference evidence="9" key="1">
    <citation type="submission" date="2016-05" db="EMBL/GenBank/DDBJ databases">
        <authorList>
            <person name="Behera P."/>
            <person name="Vaishampayan P."/>
            <person name="Singh N."/>
            <person name="Raina V."/>
            <person name="Suar M."/>
            <person name="Pattnaik A."/>
            <person name="Rastogi G."/>
        </authorList>
    </citation>
    <scope>NUCLEOTIDE SEQUENCE [LARGE SCALE GENOMIC DNA]</scope>
    <source>
        <strain evidence="9">MP23</strain>
    </source>
</reference>
<keyword evidence="9" id="KW-1185">Reference proteome</keyword>
<comment type="function">
    <text evidence="1">This protein may play a role in the biosynthesis of the prosthetic group of nitrogenase (FeMo cofactor).</text>
</comment>
<comment type="pathway">
    <text evidence="2">Cofactor biosynthesis; Fe-Mo cofactor biosynthesis.</text>
</comment>
<proteinExistence type="inferred from homology"/>
<evidence type="ECO:0000256" key="6">
    <source>
        <dbReference type="RuleBase" id="RU004021"/>
    </source>
</evidence>
<dbReference type="PANTHER" id="PTHR33712:SF7">
    <property type="entry name" value="LIGHT-INDEPENDENT PROTOCHLOROPHYLLIDE REDUCTASE SUBUNIT B"/>
    <property type="match status" value="1"/>
</dbReference>
<evidence type="ECO:0000313" key="9">
    <source>
        <dbReference type="Proteomes" id="UP000078225"/>
    </source>
</evidence>
<dbReference type="PROSITE" id="PS00699">
    <property type="entry name" value="NITROGENASE_1_1"/>
    <property type="match status" value="1"/>
</dbReference>
<dbReference type="EMBL" id="LYRP01000050">
    <property type="protein sequence ID" value="OAT74957.1"/>
    <property type="molecule type" value="Genomic_DNA"/>
</dbReference>
<keyword evidence="5 6" id="KW-0535">Nitrogen fixation</keyword>
<organism evidence="8 9">
    <name type="scientific">Mangrovibacter phragmitis</name>
    <dbReference type="NCBI Taxonomy" id="1691903"/>
    <lineage>
        <taxon>Bacteria</taxon>
        <taxon>Pseudomonadati</taxon>
        <taxon>Pseudomonadota</taxon>
        <taxon>Gammaproteobacteria</taxon>
        <taxon>Enterobacterales</taxon>
        <taxon>Enterobacteriaceae</taxon>
        <taxon>Mangrovibacter</taxon>
    </lineage>
</organism>
<dbReference type="RefSeq" id="WP_064601334.1">
    <property type="nucleotide sequence ID" value="NZ_CP134782.1"/>
</dbReference>
<comment type="similarity">
    <text evidence="3 6">Belongs to the NifD/NifK/NifE/NifN family.</text>
</comment>
<dbReference type="SUPFAM" id="SSF53807">
    <property type="entry name" value="Helical backbone' metal receptor"/>
    <property type="match status" value="1"/>
</dbReference>
<evidence type="ECO:0000256" key="2">
    <source>
        <dbReference type="ARBA" id="ARBA00005155"/>
    </source>
</evidence>
<dbReference type="GO" id="GO:0065003">
    <property type="term" value="P:protein-containing complex assembly"/>
    <property type="evidence" value="ECO:0007669"/>
    <property type="project" value="InterPro"/>
</dbReference>
<dbReference type="InterPro" id="IPR000318">
    <property type="entry name" value="Nase_comp1_CS"/>
</dbReference>
<accession>A0A1B7KY71</accession>
<dbReference type="NCBIfam" id="TIGR01285">
    <property type="entry name" value="nifN"/>
    <property type="match status" value="1"/>
</dbReference>
<dbReference type="UniPathway" id="UPA00782"/>